<dbReference type="AlphaFoldDB" id="H0JL41"/>
<comment type="caution">
    <text evidence="2">The sequence shown here is derived from an EMBL/GenBank/DDBJ whole genome shotgun (WGS) entry which is preliminary data.</text>
</comment>
<accession>H0JL41</accession>
<sequence length="154" mass="16123">MADAIELIAREVAGKMGDQIEARIQEAVKAASDRVQAEAQRRIESAVAEASTIATQAALRAIPTQATGELVVDELPGVDAKTDAKDRAWRTLAQGLVVTVLLAIITAFGTAVAAPEFDLLTWDSWRAAATAGGTAAVMAVAAYIQRLISPPKGR</sequence>
<evidence type="ECO:0000313" key="3">
    <source>
        <dbReference type="Proteomes" id="UP000005064"/>
    </source>
</evidence>
<evidence type="ECO:0000313" key="2">
    <source>
        <dbReference type="EMBL" id="EHK86376.1"/>
    </source>
</evidence>
<keyword evidence="1" id="KW-0812">Transmembrane</keyword>
<name>H0JL41_9NOCA</name>
<reference evidence="2 3" key="1">
    <citation type="submission" date="2011-12" db="EMBL/GenBank/DDBJ databases">
        <authorList>
            <person name="Kriszt B."/>
            <person name="Tancsics A."/>
            <person name="Cserhati M."/>
            <person name="Toth A."/>
            <person name="Nagy I."/>
            <person name="Horvath B."/>
            <person name="Tamura T."/>
            <person name="Kukolya J."/>
            <person name="Szoboszlay S."/>
        </authorList>
    </citation>
    <scope>NUCLEOTIDE SEQUENCE [LARGE SCALE GENOMIC DNA]</scope>
    <source>
        <strain evidence="2 3">AK37</strain>
    </source>
</reference>
<feature type="transmembrane region" description="Helical" evidence="1">
    <location>
        <begin position="91"/>
        <end position="113"/>
    </location>
</feature>
<dbReference type="RefSeq" id="WP_006550291.1">
    <property type="nucleotide sequence ID" value="NZ_AHBW01000026.1"/>
</dbReference>
<keyword evidence="1" id="KW-1133">Transmembrane helix</keyword>
<evidence type="ECO:0000256" key="1">
    <source>
        <dbReference type="SAM" id="Phobius"/>
    </source>
</evidence>
<gene>
    <name evidence="2" type="ORF">AK37_01472</name>
</gene>
<dbReference type="PATRIC" id="fig|1114960.4.peg.281"/>
<organism evidence="2 3">
    <name type="scientific">Rhodococcus pyridinivorans AK37</name>
    <dbReference type="NCBI Taxonomy" id="1114960"/>
    <lineage>
        <taxon>Bacteria</taxon>
        <taxon>Bacillati</taxon>
        <taxon>Actinomycetota</taxon>
        <taxon>Actinomycetes</taxon>
        <taxon>Mycobacteriales</taxon>
        <taxon>Nocardiaceae</taxon>
        <taxon>Rhodococcus</taxon>
    </lineage>
</organism>
<proteinExistence type="predicted"/>
<keyword evidence="1" id="KW-0472">Membrane</keyword>
<dbReference type="EMBL" id="AHBW01000026">
    <property type="protein sequence ID" value="EHK86376.1"/>
    <property type="molecule type" value="Genomic_DNA"/>
</dbReference>
<protein>
    <submittedName>
        <fullName evidence="2">Uncharacterized protein</fullName>
    </submittedName>
</protein>
<dbReference type="Proteomes" id="UP000005064">
    <property type="component" value="Unassembled WGS sequence"/>
</dbReference>
<feature type="transmembrane region" description="Helical" evidence="1">
    <location>
        <begin position="125"/>
        <end position="144"/>
    </location>
</feature>